<accession>A0A9W9ZU96</accession>
<evidence type="ECO:0000313" key="2">
    <source>
        <dbReference type="Proteomes" id="UP001163046"/>
    </source>
</evidence>
<feature type="non-terminal residue" evidence="1">
    <location>
        <position position="61"/>
    </location>
</feature>
<reference evidence="1" key="1">
    <citation type="submission" date="2023-01" db="EMBL/GenBank/DDBJ databases">
        <title>Genome assembly of the deep-sea coral Lophelia pertusa.</title>
        <authorList>
            <person name="Herrera S."/>
            <person name="Cordes E."/>
        </authorList>
    </citation>
    <scope>NUCLEOTIDE SEQUENCE</scope>
    <source>
        <strain evidence="1">USNM1676648</strain>
        <tissue evidence="1">Polyp</tissue>
    </source>
</reference>
<feature type="non-terminal residue" evidence="1">
    <location>
        <position position="1"/>
    </location>
</feature>
<protein>
    <submittedName>
        <fullName evidence="1">Uncharacterized protein</fullName>
    </submittedName>
</protein>
<sequence>CDPENEKAPLKKKCCCSSDRREQQNPIDGYQTRPCLWDVFSDNYHNREVTGTRSSREARLL</sequence>
<dbReference type="EMBL" id="MU825873">
    <property type="protein sequence ID" value="KAJ7387961.1"/>
    <property type="molecule type" value="Genomic_DNA"/>
</dbReference>
<dbReference type="AlphaFoldDB" id="A0A9W9ZU96"/>
<dbReference type="Proteomes" id="UP001163046">
    <property type="component" value="Unassembled WGS sequence"/>
</dbReference>
<proteinExistence type="predicted"/>
<evidence type="ECO:0000313" key="1">
    <source>
        <dbReference type="EMBL" id="KAJ7387961.1"/>
    </source>
</evidence>
<gene>
    <name evidence="1" type="ORF">OS493_001317</name>
</gene>
<organism evidence="1 2">
    <name type="scientific">Desmophyllum pertusum</name>
    <dbReference type="NCBI Taxonomy" id="174260"/>
    <lineage>
        <taxon>Eukaryota</taxon>
        <taxon>Metazoa</taxon>
        <taxon>Cnidaria</taxon>
        <taxon>Anthozoa</taxon>
        <taxon>Hexacorallia</taxon>
        <taxon>Scleractinia</taxon>
        <taxon>Caryophylliina</taxon>
        <taxon>Caryophylliidae</taxon>
        <taxon>Desmophyllum</taxon>
    </lineage>
</organism>
<keyword evidence="2" id="KW-1185">Reference proteome</keyword>
<comment type="caution">
    <text evidence="1">The sequence shown here is derived from an EMBL/GenBank/DDBJ whole genome shotgun (WGS) entry which is preliminary data.</text>
</comment>
<name>A0A9W9ZU96_9CNID</name>